<keyword evidence="1" id="KW-1133">Transmembrane helix</keyword>
<sequence>MRTTHPVCSASFKHRTGGLVVKWVTISESPLLNVFGYIFALFFTRNIVLDRRRRKATYV</sequence>
<dbReference type="AlphaFoldDB" id="A0A7U2F5Z2"/>
<evidence type="ECO:0000256" key="1">
    <source>
        <dbReference type="SAM" id="Phobius"/>
    </source>
</evidence>
<reference evidence="3" key="1">
    <citation type="journal article" date="2021" name="BMC Genomics">
        <title>Chromosome-level genome assembly and manually-curated proteome of model necrotroph Parastagonospora nodorum Sn15 reveals a genome-wide trove of candidate effector homologs, and redundancy of virulence-related functions within an accessory chromosome.</title>
        <authorList>
            <person name="Bertazzoni S."/>
            <person name="Jones D.A.B."/>
            <person name="Phan H.T."/>
            <person name="Tan K.-C."/>
            <person name="Hane J.K."/>
        </authorList>
    </citation>
    <scope>NUCLEOTIDE SEQUENCE [LARGE SCALE GENOMIC DNA]</scope>
    <source>
        <strain evidence="3">SN15 / ATCC MYA-4574 / FGSC 10173)</strain>
    </source>
</reference>
<proteinExistence type="predicted"/>
<protein>
    <submittedName>
        <fullName evidence="2">Uncharacterized protein</fullName>
    </submittedName>
</protein>
<keyword evidence="1" id="KW-0812">Transmembrane</keyword>
<accession>A0A7U2F5Z2</accession>
<gene>
    <name evidence="2" type="ORF">JI435_102240</name>
</gene>
<evidence type="ECO:0000313" key="3">
    <source>
        <dbReference type="Proteomes" id="UP000663193"/>
    </source>
</evidence>
<keyword evidence="1" id="KW-0472">Membrane</keyword>
<organism evidence="2 3">
    <name type="scientific">Phaeosphaeria nodorum (strain SN15 / ATCC MYA-4574 / FGSC 10173)</name>
    <name type="common">Glume blotch fungus</name>
    <name type="synonym">Parastagonospora nodorum</name>
    <dbReference type="NCBI Taxonomy" id="321614"/>
    <lineage>
        <taxon>Eukaryota</taxon>
        <taxon>Fungi</taxon>
        <taxon>Dikarya</taxon>
        <taxon>Ascomycota</taxon>
        <taxon>Pezizomycotina</taxon>
        <taxon>Dothideomycetes</taxon>
        <taxon>Pleosporomycetidae</taxon>
        <taxon>Pleosporales</taxon>
        <taxon>Pleosporineae</taxon>
        <taxon>Phaeosphaeriaceae</taxon>
        <taxon>Parastagonospora</taxon>
    </lineage>
</organism>
<dbReference type="OrthoDB" id="3782835at2759"/>
<feature type="transmembrane region" description="Helical" evidence="1">
    <location>
        <begin position="31"/>
        <end position="48"/>
    </location>
</feature>
<keyword evidence="3" id="KW-1185">Reference proteome</keyword>
<evidence type="ECO:0000313" key="2">
    <source>
        <dbReference type="EMBL" id="QRC99377.1"/>
    </source>
</evidence>
<dbReference type="Proteomes" id="UP000663193">
    <property type="component" value="Chromosome 9"/>
</dbReference>
<dbReference type="VEuPathDB" id="FungiDB:JI435_102240"/>
<dbReference type="EMBL" id="CP069031">
    <property type="protein sequence ID" value="QRC99377.1"/>
    <property type="molecule type" value="Genomic_DNA"/>
</dbReference>
<name>A0A7U2F5Z2_PHANO</name>